<keyword evidence="1" id="KW-0479">Metal-binding</keyword>
<proteinExistence type="predicted"/>
<evidence type="ECO:0000256" key="2">
    <source>
        <dbReference type="ARBA" id="ARBA00022737"/>
    </source>
</evidence>
<dbReference type="PANTHER" id="PTHR14003:SF19">
    <property type="entry name" value="YY2 TRANSCRIPTION FACTOR"/>
    <property type="match status" value="1"/>
</dbReference>
<evidence type="ECO:0000256" key="4">
    <source>
        <dbReference type="ARBA" id="ARBA00022833"/>
    </source>
</evidence>
<dbReference type="AlphaFoldDB" id="A0A9P6M5K9"/>
<feature type="compositionally biased region" description="Low complexity" evidence="6">
    <location>
        <begin position="26"/>
        <end position="54"/>
    </location>
</feature>
<dbReference type="GO" id="GO:0008270">
    <property type="term" value="F:zinc ion binding"/>
    <property type="evidence" value="ECO:0007669"/>
    <property type="project" value="UniProtKB-KW"/>
</dbReference>
<dbReference type="GO" id="GO:0005667">
    <property type="term" value="C:transcription regulator complex"/>
    <property type="evidence" value="ECO:0007669"/>
    <property type="project" value="TreeGrafter"/>
</dbReference>
<dbReference type="Gene3D" id="3.30.160.60">
    <property type="entry name" value="Classic Zinc Finger"/>
    <property type="match status" value="2"/>
</dbReference>
<feature type="domain" description="C2H2-type" evidence="7">
    <location>
        <begin position="377"/>
        <end position="398"/>
    </location>
</feature>
<evidence type="ECO:0000256" key="3">
    <source>
        <dbReference type="ARBA" id="ARBA00022771"/>
    </source>
</evidence>
<dbReference type="GO" id="GO:0031519">
    <property type="term" value="C:PcG protein complex"/>
    <property type="evidence" value="ECO:0007669"/>
    <property type="project" value="TreeGrafter"/>
</dbReference>
<accession>A0A9P6M5K9</accession>
<dbReference type="EMBL" id="JAAAHY010000137">
    <property type="protein sequence ID" value="KAF9966670.1"/>
    <property type="molecule type" value="Genomic_DNA"/>
</dbReference>
<protein>
    <recommendedName>
        <fullName evidence="7">C2H2-type domain-containing protein</fullName>
    </recommendedName>
</protein>
<dbReference type="GO" id="GO:0000785">
    <property type="term" value="C:chromatin"/>
    <property type="evidence" value="ECO:0007669"/>
    <property type="project" value="TreeGrafter"/>
</dbReference>
<evidence type="ECO:0000256" key="5">
    <source>
        <dbReference type="PROSITE-ProRule" id="PRU00042"/>
    </source>
</evidence>
<dbReference type="InterPro" id="IPR013087">
    <property type="entry name" value="Znf_C2H2_type"/>
</dbReference>
<organism evidence="8 9">
    <name type="scientific">Mortierella alpina</name>
    <name type="common">Oleaginous fungus</name>
    <name type="synonym">Mortierella renispora</name>
    <dbReference type="NCBI Taxonomy" id="64518"/>
    <lineage>
        <taxon>Eukaryota</taxon>
        <taxon>Fungi</taxon>
        <taxon>Fungi incertae sedis</taxon>
        <taxon>Mucoromycota</taxon>
        <taxon>Mortierellomycotina</taxon>
        <taxon>Mortierellomycetes</taxon>
        <taxon>Mortierellales</taxon>
        <taxon>Mortierellaceae</taxon>
        <taxon>Mortierella</taxon>
    </lineage>
</organism>
<keyword evidence="2" id="KW-0677">Repeat</keyword>
<sequence>MQVHPPAAFNYSSTLTQHPYNPDMFAAPSSQQASAQYIVSSQSEQQPQQPQQQGSEDMFFALERLLMGISPFPPSIPTLAKPTCPSLDDQLMAEISSSSPAIPSIVLNEQSLDLLQQFYQSQDQFQQHQHQCHDQSDCSSTSRSASPPSSPYSYASSLVSSPALPLLDHSVSTPMNDPFWITSSDNTPFGAPVMVAQQQQQQQPQDWDVSLLDQMSLPLTMTGLENYVTPSATENSNGASFMIQQPTAQLAQTTSSLKQATSSKKIKTHHRRSSSSCSALSAYESTASREHRASSISSMCSATSTASSSGNPRSVKSYACPTCTKPFPTRTQLKSHMAIHTDSFPFPCLYAGCELHFKRKHDLRRHVDAKHALVKKYLCTGGCGEGFGRRDQMVRHLRRGTCGQGFQTE</sequence>
<comment type="caution">
    <text evidence="8">The sequence shown here is derived from an EMBL/GenBank/DDBJ whole genome shotgun (WGS) entry which is preliminary data.</text>
</comment>
<name>A0A9P6M5K9_MORAP</name>
<evidence type="ECO:0000256" key="6">
    <source>
        <dbReference type="SAM" id="MobiDB-lite"/>
    </source>
</evidence>
<dbReference type="PROSITE" id="PS00028">
    <property type="entry name" value="ZINC_FINGER_C2H2_1"/>
    <property type="match status" value="1"/>
</dbReference>
<dbReference type="GO" id="GO:0000981">
    <property type="term" value="F:DNA-binding transcription factor activity, RNA polymerase II-specific"/>
    <property type="evidence" value="ECO:0007669"/>
    <property type="project" value="TreeGrafter"/>
</dbReference>
<keyword evidence="9" id="KW-1185">Reference proteome</keyword>
<dbReference type="SMART" id="SM00355">
    <property type="entry name" value="ZnF_C2H2"/>
    <property type="match status" value="3"/>
</dbReference>
<dbReference type="Pfam" id="PF00096">
    <property type="entry name" value="zf-C2H2"/>
    <property type="match status" value="1"/>
</dbReference>
<dbReference type="GO" id="GO:0000978">
    <property type="term" value="F:RNA polymerase II cis-regulatory region sequence-specific DNA binding"/>
    <property type="evidence" value="ECO:0007669"/>
    <property type="project" value="TreeGrafter"/>
</dbReference>
<dbReference type="OrthoDB" id="8922241at2759"/>
<evidence type="ECO:0000313" key="8">
    <source>
        <dbReference type="EMBL" id="KAF9966670.1"/>
    </source>
</evidence>
<keyword evidence="4" id="KW-0862">Zinc</keyword>
<gene>
    <name evidence="8" type="ORF">BGZ70_001617</name>
</gene>
<reference evidence="8" key="1">
    <citation type="journal article" date="2020" name="Fungal Divers.">
        <title>Resolving the Mortierellaceae phylogeny through synthesis of multi-gene phylogenetics and phylogenomics.</title>
        <authorList>
            <person name="Vandepol N."/>
            <person name="Liber J."/>
            <person name="Desiro A."/>
            <person name="Na H."/>
            <person name="Kennedy M."/>
            <person name="Barry K."/>
            <person name="Grigoriev I.V."/>
            <person name="Miller A.N."/>
            <person name="O'Donnell K."/>
            <person name="Stajich J.E."/>
            <person name="Bonito G."/>
        </authorList>
    </citation>
    <scope>NUCLEOTIDE SEQUENCE</scope>
    <source>
        <strain evidence="8">CK1249</strain>
    </source>
</reference>
<dbReference type="Proteomes" id="UP000738359">
    <property type="component" value="Unassembled WGS sequence"/>
</dbReference>
<feature type="region of interest" description="Disordered" evidence="6">
    <location>
        <begin position="20"/>
        <end position="54"/>
    </location>
</feature>
<keyword evidence="3 5" id="KW-0863">Zinc-finger</keyword>
<feature type="region of interest" description="Disordered" evidence="6">
    <location>
        <begin position="126"/>
        <end position="154"/>
    </location>
</feature>
<feature type="region of interest" description="Disordered" evidence="6">
    <location>
        <begin position="252"/>
        <end position="280"/>
    </location>
</feature>
<evidence type="ECO:0000256" key="1">
    <source>
        <dbReference type="ARBA" id="ARBA00022723"/>
    </source>
</evidence>
<feature type="compositionally biased region" description="Low complexity" evidence="6">
    <location>
        <begin position="137"/>
        <end position="154"/>
    </location>
</feature>
<feature type="domain" description="C2H2-type" evidence="7">
    <location>
        <begin position="318"/>
        <end position="345"/>
    </location>
</feature>
<dbReference type="PROSITE" id="PS50157">
    <property type="entry name" value="ZINC_FINGER_C2H2_2"/>
    <property type="match status" value="2"/>
</dbReference>
<evidence type="ECO:0000259" key="7">
    <source>
        <dbReference type="PROSITE" id="PS50157"/>
    </source>
</evidence>
<dbReference type="SUPFAM" id="SSF57667">
    <property type="entry name" value="beta-beta-alpha zinc fingers"/>
    <property type="match status" value="1"/>
</dbReference>
<feature type="compositionally biased region" description="Polar residues" evidence="6">
    <location>
        <begin position="252"/>
        <end position="263"/>
    </location>
</feature>
<evidence type="ECO:0000313" key="9">
    <source>
        <dbReference type="Proteomes" id="UP000738359"/>
    </source>
</evidence>
<feature type="compositionally biased region" description="Basic residues" evidence="6">
    <location>
        <begin position="264"/>
        <end position="273"/>
    </location>
</feature>
<dbReference type="PANTHER" id="PTHR14003">
    <property type="entry name" value="TRANSCRIPTIONAL REPRESSOR PROTEIN YY"/>
    <property type="match status" value="1"/>
</dbReference>
<dbReference type="InterPro" id="IPR036236">
    <property type="entry name" value="Znf_C2H2_sf"/>
</dbReference>